<dbReference type="SMART" id="SM00974">
    <property type="entry name" value="T5orf172"/>
    <property type="match status" value="1"/>
</dbReference>
<name>A0ABT9IJU4_9MICC</name>
<feature type="coiled-coil region" evidence="1">
    <location>
        <begin position="244"/>
        <end position="295"/>
    </location>
</feature>
<keyword evidence="1" id="KW-0175">Coiled coil</keyword>
<dbReference type="Pfam" id="PF13455">
    <property type="entry name" value="MUG113"/>
    <property type="match status" value="1"/>
</dbReference>
<protein>
    <submittedName>
        <fullName evidence="3">DUF4041 domain-containing protein</fullName>
    </submittedName>
</protein>
<feature type="coiled-coil region" evidence="1">
    <location>
        <begin position="71"/>
        <end position="105"/>
    </location>
</feature>
<evidence type="ECO:0000313" key="4">
    <source>
        <dbReference type="Proteomes" id="UP001232725"/>
    </source>
</evidence>
<proteinExistence type="predicted"/>
<evidence type="ECO:0000259" key="2">
    <source>
        <dbReference type="SMART" id="SM00974"/>
    </source>
</evidence>
<evidence type="ECO:0000256" key="1">
    <source>
        <dbReference type="SAM" id="Coils"/>
    </source>
</evidence>
<accession>A0ABT9IJU4</accession>
<dbReference type="EMBL" id="JAVALS010000001">
    <property type="protein sequence ID" value="MDP5225869.1"/>
    <property type="molecule type" value="Genomic_DNA"/>
</dbReference>
<dbReference type="InterPro" id="IPR018306">
    <property type="entry name" value="Phage_T5_Orf172_DNA-bd"/>
</dbReference>
<organism evidence="3 4">
    <name type="scientific">Arthrobacter horti</name>
    <dbReference type="NCBI Taxonomy" id="3068273"/>
    <lineage>
        <taxon>Bacteria</taxon>
        <taxon>Bacillati</taxon>
        <taxon>Actinomycetota</taxon>
        <taxon>Actinomycetes</taxon>
        <taxon>Micrococcales</taxon>
        <taxon>Micrococcaceae</taxon>
        <taxon>Arthrobacter</taxon>
    </lineage>
</organism>
<evidence type="ECO:0000313" key="3">
    <source>
        <dbReference type="EMBL" id="MDP5225869.1"/>
    </source>
</evidence>
<gene>
    <name evidence="3" type="ORF">Q9R02_01695</name>
</gene>
<reference evidence="3 4" key="1">
    <citation type="submission" date="2023-08" db="EMBL/GenBank/DDBJ databases">
        <title>Arthrobacter horti sp. nov., isolated from forest soil.</title>
        <authorList>
            <person name="Park M."/>
        </authorList>
    </citation>
    <scope>NUCLEOTIDE SEQUENCE [LARGE SCALE GENOMIC DNA]</scope>
    <source>
        <strain evidence="3 4">YJM1</strain>
    </source>
</reference>
<sequence>MSWFSKKKLAVGWHATEDREVLRFFDGAEWKGTARLSALDEMGPLPFTEEARAAKTLSELIARQHQAAQTVASATKSLEQLGAERTSLERQIEDLRAQQSDIVAEKYLEEINLRDFPTVADGVSKIAEALKDLRAQTKQLVRDGGAISTHAGLAAFFDTKAGVDDPVWRELRKDISTLLLGIFNAECEAATRAMRSWASLNTAGDRINAVHLKLQRAAMALGIGISEEYFHLKHEETALVWNHLAAKAIERAEARAARERLKEETQAQVDYELALDGLDKELDHYLKMLAEMKRRSDPDGVLRFEALITDTQARISDIRERSANIRVGYVYVISNIGSFGEGIVKIGLTRRLEPMDRVRELSNASVPFRYDVHAIIFSRDAVSLETRLHHHFDDRRINRVNRRREFFRATPHEVLEALKAHEVDVVEWIEDPDAQEFRLTQDQERLELKSTMT</sequence>
<comment type="caution">
    <text evidence="3">The sequence shown here is derived from an EMBL/GenBank/DDBJ whole genome shotgun (WGS) entry which is preliminary data.</text>
</comment>
<dbReference type="Proteomes" id="UP001232725">
    <property type="component" value="Unassembled WGS sequence"/>
</dbReference>
<dbReference type="RefSeq" id="WP_305994906.1">
    <property type="nucleotide sequence ID" value="NZ_JAVALS010000001.1"/>
</dbReference>
<feature type="domain" description="Bacteriophage T5 Orf172 DNA-binding" evidence="2">
    <location>
        <begin position="338"/>
        <end position="421"/>
    </location>
</feature>
<dbReference type="InterPro" id="IPR025280">
    <property type="entry name" value="SNIPE"/>
</dbReference>
<dbReference type="Pfam" id="PF13250">
    <property type="entry name" value="SNIPE"/>
    <property type="match status" value="1"/>
</dbReference>
<keyword evidence="4" id="KW-1185">Reference proteome</keyword>